<sequence>MAVVARDGVPRHPRSFANGKWTPKRYAISTQKTDLLASPRIEAAIKSIETLLARNRADESIAVSTECTGAYWKNAVMAHTGFFRFRQGGKYANYARRVAVRIDAEM</sequence>
<dbReference type="EMBL" id="ANIY01003082">
    <property type="protein sequence ID" value="ETP37441.1"/>
    <property type="molecule type" value="Genomic_DNA"/>
</dbReference>
<gene>
    <name evidence="1" type="ORF">F442_14752</name>
</gene>
<dbReference type="Proteomes" id="UP000018948">
    <property type="component" value="Unassembled WGS sequence"/>
</dbReference>
<accession>W2YR61</accession>
<proteinExistence type="predicted"/>
<protein>
    <submittedName>
        <fullName evidence="1">Uncharacterized protein</fullName>
    </submittedName>
</protein>
<dbReference type="AlphaFoldDB" id="W2YR61"/>
<evidence type="ECO:0000313" key="2">
    <source>
        <dbReference type="Proteomes" id="UP000018948"/>
    </source>
</evidence>
<reference evidence="1 2" key="1">
    <citation type="submission" date="2013-11" db="EMBL/GenBank/DDBJ databases">
        <title>The Genome Sequence of Phytophthora parasitica P10297.</title>
        <authorList>
            <consortium name="The Broad Institute Genomics Platform"/>
            <person name="Russ C."/>
            <person name="Tyler B."/>
            <person name="Panabieres F."/>
            <person name="Shan W."/>
            <person name="Tripathy S."/>
            <person name="Grunwald N."/>
            <person name="Machado M."/>
            <person name="Johnson C.S."/>
            <person name="Walker B."/>
            <person name="Young S.K."/>
            <person name="Zeng Q."/>
            <person name="Gargeya S."/>
            <person name="Fitzgerald M."/>
            <person name="Haas B."/>
            <person name="Abouelleil A."/>
            <person name="Allen A.W."/>
            <person name="Alvarado L."/>
            <person name="Arachchi H.M."/>
            <person name="Berlin A.M."/>
            <person name="Chapman S.B."/>
            <person name="Gainer-Dewar J."/>
            <person name="Goldberg J."/>
            <person name="Griggs A."/>
            <person name="Gujja S."/>
            <person name="Hansen M."/>
            <person name="Howarth C."/>
            <person name="Imamovic A."/>
            <person name="Ireland A."/>
            <person name="Larimer J."/>
            <person name="McCowan C."/>
            <person name="Murphy C."/>
            <person name="Pearson M."/>
            <person name="Poon T.W."/>
            <person name="Priest M."/>
            <person name="Roberts A."/>
            <person name="Saif S."/>
            <person name="Shea T."/>
            <person name="Sisk P."/>
            <person name="Sykes S."/>
            <person name="Wortman J."/>
            <person name="Nusbaum C."/>
            <person name="Birren B."/>
        </authorList>
    </citation>
    <scope>NUCLEOTIDE SEQUENCE [LARGE SCALE GENOMIC DNA]</scope>
    <source>
        <strain evidence="1 2">P10297</strain>
    </source>
</reference>
<evidence type="ECO:0000313" key="1">
    <source>
        <dbReference type="EMBL" id="ETP37441.1"/>
    </source>
</evidence>
<organism evidence="1 2">
    <name type="scientific">Phytophthora nicotianae P10297</name>
    <dbReference type="NCBI Taxonomy" id="1317064"/>
    <lineage>
        <taxon>Eukaryota</taxon>
        <taxon>Sar</taxon>
        <taxon>Stramenopiles</taxon>
        <taxon>Oomycota</taxon>
        <taxon>Peronosporomycetes</taxon>
        <taxon>Peronosporales</taxon>
        <taxon>Peronosporaceae</taxon>
        <taxon>Phytophthora</taxon>
    </lineage>
</organism>
<name>W2YR61_PHYNI</name>
<comment type="caution">
    <text evidence="1">The sequence shown here is derived from an EMBL/GenBank/DDBJ whole genome shotgun (WGS) entry which is preliminary data.</text>
</comment>